<dbReference type="NCBIfam" id="NF047658">
    <property type="entry name" value="HYC_CC_PP"/>
    <property type="match status" value="1"/>
</dbReference>
<dbReference type="Proteomes" id="UP001155182">
    <property type="component" value="Unassembled WGS sequence"/>
</dbReference>
<name>A0A9X2F337_9SPHI</name>
<comment type="caution">
    <text evidence="1">The sequence shown here is derived from an EMBL/GenBank/DDBJ whole genome shotgun (WGS) entry which is preliminary data.</text>
</comment>
<organism evidence="1 2">
    <name type="scientific">Solitalea agri</name>
    <dbReference type="NCBI Taxonomy" id="2953739"/>
    <lineage>
        <taxon>Bacteria</taxon>
        <taxon>Pseudomonadati</taxon>
        <taxon>Bacteroidota</taxon>
        <taxon>Sphingobacteriia</taxon>
        <taxon>Sphingobacteriales</taxon>
        <taxon>Sphingobacteriaceae</taxon>
        <taxon>Solitalea</taxon>
    </lineage>
</organism>
<reference evidence="1" key="1">
    <citation type="submission" date="2022-06" db="EMBL/GenBank/DDBJ databases">
        <title>Solitalea sp. MAHUQ-68 isolated from rhizospheric soil.</title>
        <authorList>
            <person name="Huq M.A."/>
        </authorList>
    </citation>
    <scope>NUCLEOTIDE SEQUENCE</scope>
    <source>
        <strain evidence="1">MAHUQ-68</strain>
    </source>
</reference>
<sequence>MCLFFLLNTIGVGVYTHYCGTTRQDTRIAVKPECCCSKGDDDKDSRTPVDDCCRNDVKIVKIEDSYLSLAHAETVKLFPVQLFLVAFHFTLDAQLAPETLVSFNLKSPPLRSCSIRHLTQVFLI</sequence>
<gene>
    <name evidence="1" type="ORF">NF867_01290</name>
</gene>
<dbReference type="InterPro" id="IPR058060">
    <property type="entry name" value="HYC_CC_PP"/>
</dbReference>
<dbReference type="Pfam" id="PF26622">
    <property type="entry name" value="DUF8199"/>
    <property type="match status" value="1"/>
</dbReference>
<dbReference type="InterPro" id="IPR058512">
    <property type="entry name" value="DUF8199"/>
</dbReference>
<dbReference type="AlphaFoldDB" id="A0A9X2F337"/>
<proteinExistence type="predicted"/>
<keyword evidence="2" id="KW-1185">Reference proteome</keyword>
<evidence type="ECO:0000313" key="2">
    <source>
        <dbReference type="Proteomes" id="UP001155182"/>
    </source>
</evidence>
<evidence type="ECO:0000313" key="1">
    <source>
        <dbReference type="EMBL" id="MCO4291496.1"/>
    </source>
</evidence>
<protein>
    <submittedName>
        <fullName evidence="1">Uncharacterized protein</fullName>
    </submittedName>
</protein>
<accession>A0A9X2F337</accession>
<dbReference type="EMBL" id="JAMWYS010000003">
    <property type="protein sequence ID" value="MCO4291496.1"/>
    <property type="molecule type" value="Genomic_DNA"/>
</dbReference>